<keyword evidence="3" id="KW-1185">Reference proteome</keyword>
<feature type="region of interest" description="Disordered" evidence="1">
    <location>
        <begin position="50"/>
        <end position="77"/>
    </location>
</feature>
<name>A0ABZ2G246_9SPHN</name>
<organism evidence="2 3">
    <name type="scientific">Sphingomonas kaistensis</name>
    <dbReference type="NCBI Taxonomy" id="298708"/>
    <lineage>
        <taxon>Bacteria</taxon>
        <taxon>Pseudomonadati</taxon>
        <taxon>Pseudomonadota</taxon>
        <taxon>Alphaproteobacteria</taxon>
        <taxon>Sphingomonadales</taxon>
        <taxon>Sphingomonadaceae</taxon>
        <taxon>Sphingomonas</taxon>
    </lineage>
</organism>
<reference evidence="2 3" key="1">
    <citation type="submission" date="2024-02" db="EMBL/GenBank/DDBJ databases">
        <title>Full genome sequence of Sphingomonas kaistensis.</title>
        <authorList>
            <person name="Poletto B.L."/>
            <person name="Silva G."/>
            <person name="Galante D."/>
            <person name="Campos K.R."/>
            <person name="Santos M.B.N."/>
            <person name="Sacchi C.T."/>
        </authorList>
    </citation>
    <scope>NUCLEOTIDE SEQUENCE [LARGE SCALE GENOMIC DNA]</scope>
    <source>
        <strain evidence="2 3">MA4R</strain>
    </source>
</reference>
<sequence length="77" mass="8857">MREPKDFQQTAPTLRTFTLNSDYAHWLTREEQEESMLPRVARPECLNGRVARMPPGVEGVNGSVSGHGEPRRPRRRI</sequence>
<protein>
    <submittedName>
        <fullName evidence="2">Uncharacterized protein</fullName>
    </submittedName>
</protein>
<evidence type="ECO:0000313" key="3">
    <source>
        <dbReference type="Proteomes" id="UP001382935"/>
    </source>
</evidence>
<accession>A0ABZ2G246</accession>
<dbReference type="RefSeq" id="WP_338502375.1">
    <property type="nucleotide sequence ID" value="NZ_CP145607.1"/>
</dbReference>
<dbReference type="EMBL" id="CP145607">
    <property type="protein sequence ID" value="WWM69902.1"/>
    <property type="molecule type" value="Genomic_DNA"/>
</dbReference>
<evidence type="ECO:0000256" key="1">
    <source>
        <dbReference type="SAM" id="MobiDB-lite"/>
    </source>
</evidence>
<gene>
    <name evidence="2" type="ORF">V6R86_04175</name>
</gene>
<evidence type="ECO:0000313" key="2">
    <source>
        <dbReference type="EMBL" id="WWM69902.1"/>
    </source>
</evidence>
<dbReference type="Proteomes" id="UP001382935">
    <property type="component" value="Chromosome"/>
</dbReference>
<proteinExistence type="predicted"/>